<keyword evidence="1 2" id="KW-0808">Transferase</keyword>
<dbReference type="STRING" id="906689.A0A2I0VCM5"/>
<proteinExistence type="predicted"/>
<organism evidence="2 3">
    <name type="scientific">Dendrobium catenatum</name>
    <dbReference type="NCBI Taxonomy" id="906689"/>
    <lineage>
        <taxon>Eukaryota</taxon>
        <taxon>Viridiplantae</taxon>
        <taxon>Streptophyta</taxon>
        <taxon>Embryophyta</taxon>
        <taxon>Tracheophyta</taxon>
        <taxon>Spermatophyta</taxon>
        <taxon>Magnoliopsida</taxon>
        <taxon>Liliopsida</taxon>
        <taxon>Asparagales</taxon>
        <taxon>Orchidaceae</taxon>
        <taxon>Epidendroideae</taxon>
        <taxon>Malaxideae</taxon>
        <taxon>Dendrobiinae</taxon>
        <taxon>Dendrobium</taxon>
    </lineage>
</organism>
<dbReference type="GO" id="GO:0008194">
    <property type="term" value="F:UDP-glycosyltransferase activity"/>
    <property type="evidence" value="ECO:0007669"/>
    <property type="project" value="InterPro"/>
</dbReference>
<reference evidence="2 3" key="2">
    <citation type="journal article" date="2017" name="Nature">
        <title>The Apostasia genome and the evolution of orchids.</title>
        <authorList>
            <person name="Zhang G.Q."/>
            <person name="Liu K.W."/>
            <person name="Li Z."/>
            <person name="Lohaus R."/>
            <person name="Hsiao Y.Y."/>
            <person name="Niu S.C."/>
            <person name="Wang J.Y."/>
            <person name="Lin Y.C."/>
            <person name="Xu Q."/>
            <person name="Chen L.J."/>
            <person name="Yoshida K."/>
            <person name="Fujiwara S."/>
            <person name="Wang Z.W."/>
            <person name="Zhang Y.Q."/>
            <person name="Mitsuda N."/>
            <person name="Wang M."/>
            <person name="Liu G.H."/>
            <person name="Pecoraro L."/>
            <person name="Huang H.X."/>
            <person name="Xiao X.J."/>
            <person name="Lin M."/>
            <person name="Wu X.Y."/>
            <person name="Wu W.L."/>
            <person name="Chen Y.Y."/>
            <person name="Chang S.B."/>
            <person name="Sakamoto S."/>
            <person name="Ohme-Takagi M."/>
            <person name="Yagi M."/>
            <person name="Zeng S.J."/>
            <person name="Shen C.Y."/>
            <person name="Yeh C.M."/>
            <person name="Luo Y.B."/>
            <person name="Tsai W.C."/>
            <person name="Van de Peer Y."/>
            <person name="Liu Z.J."/>
        </authorList>
    </citation>
    <scope>NUCLEOTIDE SEQUENCE [LARGE SCALE GENOMIC DNA]</scope>
    <source>
        <tissue evidence="2">The whole plant</tissue>
    </source>
</reference>
<dbReference type="Proteomes" id="UP000233837">
    <property type="component" value="Unassembled WGS sequence"/>
</dbReference>
<dbReference type="AlphaFoldDB" id="A0A2I0VCM5"/>
<accession>A0A2I0VCM5</accession>
<dbReference type="PANTHER" id="PTHR48045">
    <property type="entry name" value="UDP-GLYCOSYLTRANSFERASE 72B1"/>
    <property type="match status" value="1"/>
</dbReference>
<evidence type="ECO:0000313" key="2">
    <source>
        <dbReference type="EMBL" id="PKU61147.1"/>
    </source>
</evidence>
<evidence type="ECO:0000313" key="3">
    <source>
        <dbReference type="Proteomes" id="UP000233837"/>
    </source>
</evidence>
<dbReference type="SUPFAM" id="SSF53756">
    <property type="entry name" value="UDP-Glycosyltransferase/glycogen phosphorylase"/>
    <property type="match status" value="1"/>
</dbReference>
<dbReference type="PANTHER" id="PTHR48045:SF26">
    <property type="entry name" value="UDP-GLYCOSYLTRANSFERASE 74E2-LIKE"/>
    <property type="match status" value="1"/>
</dbReference>
<sequence length="73" mass="7650">MSEAVVSGVPMVMLPQWIEQATNARLAEAVWGIALRAEAGDDGIVDAVELRRGLDVVMGEGDRARGIRSDGGG</sequence>
<dbReference type="EMBL" id="KZ503833">
    <property type="protein sequence ID" value="PKU61147.1"/>
    <property type="molecule type" value="Genomic_DNA"/>
</dbReference>
<gene>
    <name evidence="2" type="primary">5GT</name>
    <name evidence="2" type="ORF">MA16_Dca024063</name>
</gene>
<protein>
    <submittedName>
        <fullName evidence="2">Cyanidin 3-O-rutinoside 5-O-glucosyltransferase</fullName>
    </submittedName>
</protein>
<name>A0A2I0VCM5_9ASPA</name>
<keyword evidence="3" id="KW-1185">Reference proteome</keyword>
<evidence type="ECO:0000256" key="1">
    <source>
        <dbReference type="ARBA" id="ARBA00022679"/>
    </source>
</evidence>
<dbReference type="InterPro" id="IPR002213">
    <property type="entry name" value="UDP_glucos_trans"/>
</dbReference>
<reference evidence="2 3" key="1">
    <citation type="journal article" date="2016" name="Sci. Rep.">
        <title>The Dendrobium catenatum Lindl. genome sequence provides insights into polysaccharide synthase, floral development and adaptive evolution.</title>
        <authorList>
            <person name="Zhang G.Q."/>
            <person name="Xu Q."/>
            <person name="Bian C."/>
            <person name="Tsai W.C."/>
            <person name="Yeh C.M."/>
            <person name="Liu K.W."/>
            <person name="Yoshida K."/>
            <person name="Zhang L.S."/>
            <person name="Chang S.B."/>
            <person name="Chen F."/>
            <person name="Shi Y."/>
            <person name="Su Y.Y."/>
            <person name="Zhang Y.Q."/>
            <person name="Chen L.J."/>
            <person name="Yin Y."/>
            <person name="Lin M."/>
            <person name="Huang H."/>
            <person name="Deng H."/>
            <person name="Wang Z.W."/>
            <person name="Zhu S.L."/>
            <person name="Zhao X."/>
            <person name="Deng C."/>
            <person name="Niu S.C."/>
            <person name="Huang J."/>
            <person name="Wang M."/>
            <person name="Liu G.H."/>
            <person name="Yang H.J."/>
            <person name="Xiao X.J."/>
            <person name="Hsiao Y.Y."/>
            <person name="Wu W.L."/>
            <person name="Chen Y.Y."/>
            <person name="Mitsuda N."/>
            <person name="Ohme-Takagi M."/>
            <person name="Luo Y.B."/>
            <person name="Van de Peer Y."/>
            <person name="Liu Z.J."/>
        </authorList>
    </citation>
    <scope>NUCLEOTIDE SEQUENCE [LARGE SCALE GENOMIC DNA]</scope>
    <source>
        <tissue evidence="2">The whole plant</tissue>
    </source>
</reference>
<dbReference type="Gene3D" id="3.40.50.2000">
    <property type="entry name" value="Glycogen Phosphorylase B"/>
    <property type="match status" value="1"/>
</dbReference>
<dbReference type="Pfam" id="PF00201">
    <property type="entry name" value="UDPGT"/>
    <property type="match status" value="1"/>
</dbReference>